<proteinExistence type="inferred from homology"/>
<evidence type="ECO:0000256" key="7">
    <source>
        <dbReference type="ARBA" id="ARBA00022989"/>
    </source>
</evidence>
<dbReference type="Gene3D" id="1.20.1730.10">
    <property type="entry name" value="Sodium/glucose cotransporter"/>
    <property type="match status" value="1"/>
</dbReference>
<evidence type="ECO:0000256" key="9">
    <source>
        <dbReference type="ARBA" id="ARBA00023065"/>
    </source>
</evidence>
<organism evidence="15 16">
    <name type="scientific">Phocaeicola massiliensis B84634 = Timone 84634 = DSM 17679 = JCM 13223</name>
    <dbReference type="NCBI Taxonomy" id="1121098"/>
    <lineage>
        <taxon>Bacteria</taxon>
        <taxon>Pseudomonadati</taxon>
        <taxon>Bacteroidota</taxon>
        <taxon>Bacteroidia</taxon>
        <taxon>Bacteroidales</taxon>
        <taxon>Bacteroidaceae</taxon>
        <taxon>Phocaeicola</taxon>
    </lineage>
</organism>
<dbReference type="Pfam" id="PF00474">
    <property type="entry name" value="SSF"/>
    <property type="match status" value="1"/>
</dbReference>
<dbReference type="PANTHER" id="PTHR48086">
    <property type="entry name" value="SODIUM/PROLINE SYMPORTER-RELATED"/>
    <property type="match status" value="1"/>
</dbReference>
<feature type="transmembrane region" description="Helical" evidence="14">
    <location>
        <begin position="365"/>
        <end position="394"/>
    </location>
</feature>
<feature type="transmembrane region" description="Helical" evidence="14">
    <location>
        <begin position="586"/>
        <end position="606"/>
    </location>
</feature>
<dbReference type="OrthoDB" id="9761931at2"/>
<keyword evidence="11" id="KW-0739">Sodium transport</keyword>
<evidence type="ECO:0000313" key="16">
    <source>
        <dbReference type="Proteomes" id="UP000017831"/>
    </source>
</evidence>
<comment type="subcellular location">
    <subcellularLocation>
        <location evidence="1">Cell membrane</location>
        <topology evidence="1">Multi-pass membrane protein</topology>
    </subcellularLocation>
</comment>
<feature type="transmembrane region" description="Helical" evidence="14">
    <location>
        <begin position="205"/>
        <end position="224"/>
    </location>
</feature>
<evidence type="ECO:0000256" key="5">
    <source>
        <dbReference type="ARBA" id="ARBA00022692"/>
    </source>
</evidence>
<keyword evidence="9" id="KW-0406">Ion transport</keyword>
<protein>
    <recommendedName>
        <fullName evidence="17">Solute:sodium symporter (SSS) family transporter</fullName>
    </recommendedName>
</protein>
<dbReference type="InterPro" id="IPR001734">
    <property type="entry name" value="Na/solute_symporter"/>
</dbReference>
<reference evidence="15 16" key="1">
    <citation type="submission" date="2013-04" db="EMBL/GenBank/DDBJ databases">
        <title>The Genome Sequence of Bacteroides massiliensis DSM 17679.</title>
        <authorList>
            <consortium name="The Broad Institute Genomics Platform"/>
            <person name="Earl A."/>
            <person name="Ward D."/>
            <person name="Feldgarden M."/>
            <person name="Gevers D."/>
            <person name="Martens E."/>
            <person name="Fenner L."/>
            <person name="Roux V."/>
            <person name="Mallet M.N."/>
            <person name="Raoult D."/>
            <person name="Walker B."/>
            <person name="Young S."/>
            <person name="Zeng Q."/>
            <person name="Gargeya S."/>
            <person name="Fitzgerald M."/>
            <person name="Haas B."/>
            <person name="Abouelleil A."/>
            <person name="Allen A.W."/>
            <person name="Alvarado L."/>
            <person name="Arachchi H.M."/>
            <person name="Berlin A.M."/>
            <person name="Chapman S.B."/>
            <person name="Gainer-Dewar J."/>
            <person name="Goldberg J."/>
            <person name="Griggs A."/>
            <person name="Gujja S."/>
            <person name="Hansen M."/>
            <person name="Howarth C."/>
            <person name="Imamovic A."/>
            <person name="Ireland A."/>
            <person name="Larimer J."/>
            <person name="McCowan C."/>
            <person name="Murphy C."/>
            <person name="Pearson M."/>
            <person name="Poon T.W."/>
            <person name="Priest M."/>
            <person name="Roberts A."/>
            <person name="Saif S."/>
            <person name="Shea T."/>
            <person name="Sisk P."/>
            <person name="Sykes S."/>
            <person name="Wortman J."/>
            <person name="Nusbaum C."/>
            <person name="Birren B."/>
        </authorList>
    </citation>
    <scope>NUCLEOTIDE SEQUENCE [LARGE SCALE GENOMIC DNA]</scope>
    <source>
        <strain evidence="16">B84634 / Timone 84634 / DSM 17679 / JCM 13223</strain>
    </source>
</reference>
<feature type="transmembrane region" description="Helical" evidence="14">
    <location>
        <begin position="470"/>
        <end position="488"/>
    </location>
</feature>
<dbReference type="GO" id="GO:0005886">
    <property type="term" value="C:plasma membrane"/>
    <property type="evidence" value="ECO:0007669"/>
    <property type="project" value="UniProtKB-SubCell"/>
</dbReference>
<feature type="transmembrane region" description="Helical" evidence="14">
    <location>
        <begin position="560"/>
        <end position="580"/>
    </location>
</feature>
<keyword evidence="3" id="KW-0813">Transport</keyword>
<feature type="transmembrane region" description="Helical" evidence="14">
    <location>
        <begin position="306"/>
        <end position="335"/>
    </location>
</feature>
<dbReference type="RefSeq" id="WP_005943142.1">
    <property type="nucleotide sequence ID" value="NZ_KB890336.1"/>
</dbReference>
<dbReference type="PATRIC" id="fig|1121098.3.peg.3217"/>
<evidence type="ECO:0000256" key="2">
    <source>
        <dbReference type="ARBA" id="ARBA00006434"/>
    </source>
</evidence>
<feature type="transmembrane region" description="Helical" evidence="14">
    <location>
        <begin position="440"/>
        <end position="458"/>
    </location>
</feature>
<keyword evidence="4" id="KW-1003">Cell membrane</keyword>
<comment type="catalytic activity">
    <reaction evidence="12">
        <text>L-proline(in) + Na(+)(in) = L-proline(out) + Na(+)(out)</text>
        <dbReference type="Rhea" id="RHEA:28967"/>
        <dbReference type="ChEBI" id="CHEBI:29101"/>
        <dbReference type="ChEBI" id="CHEBI:60039"/>
    </reaction>
</comment>
<evidence type="ECO:0000256" key="10">
    <source>
        <dbReference type="ARBA" id="ARBA00023136"/>
    </source>
</evidence>
<comment type="caution">
    <text evidence="15">The sequence shown here is derived from an EMBL/GenBank/DDBJ whole genome shotgun (WGS) entry which is preliminary data.</text>
</comment>
<accession>U6R932</accession>
<dbReference type="STRING" id="1121098.HMPREF1534_03168"/>
<evidence type="ECO:0000256" key="3">
    <source>
        <dbReference type="ARBA" id="ARBA00022448"/>
    </source>
</evidence>
<dbReference type="PROSITE" id="PS50283">
    <property type="entry name" value="NA_SOLUT_SYMP_3"/>
    <property type="match status" value="1"/>
</dbReference>
<sequence>MKLHVVDILIICAYLIVIVLIGLFLKKKAAKNMDSYFLGGKSLPFYMLGLSNASGMFDITGTMLMVYWAFAYGFKSLWIPWLWPVFNQIFLMVYLSVWLRRSNVLTGAEWIKTRFGHGKGATLSHTIVIVFALLSVLGFLSYGFIGIGKFMEIFFPWEVVSQYVPFDIPLQYVPHFYGIFFTAIATFYVMLGGMLSIVWTDVVQFMIMTVAGIIIAVIGMNMVAPEMIQEFVPKGWDSPFFGWALDIDWSERMSLLTERMANEPYSLMGIFVMMALLKGIFMSMAGPAPNYDMQKILSCKSPKEAAMMSGSVPVILLIPRYLMIMGFALLAIYFFKVDGGLSQMTATNTDFETILPHLITKYVPVGLAGLLLAGLLSAFMSTFASTVNAAPAYVVNDIYLKYINPKATVKTQIRASYLISVLVVIISTVMGFFLKDINEIFQWIVGALFGGYIAANVLKWHWWRFNGEGYFWGMTAGVVAAIVMKFTVPDGLVLYFFPVLFGISLIGCIVGTYSAPPTDEDTLINFYIRVRPWGWWKPIVDKAIARYPQVTRNKNFKRDAFNVTIGIVWQCCLTIVPMYLVVRGNLGFIVSVLILIATTVILKYTWYKPLCREEEEYNKLMKEIGFDKECN</sequence>
<feature type="transmembrane region" description="Helical" evidence="14">
    <location>
        <begin position="494"/>
        <end position="515"/>
    </location>
</feature>
<name>U6R932_9BACT</name>
<keyword evidence="8" id="KW-0915">Sodium</keyword>
<feature type="transmembrane region" description="Helical" evidence="14">
    <location>
        <begin position="45"/>
        <end position="69"/>
    </location>
</feature>
<evidence type="ECO:0000256" key="13">
    <source>
        <dbReference type="RuleBase" id="RU362091"/>
    </source>
</evidence>
<evidence type="ECO:0000256" key="8">
    <source>
        <dbReference type="ARBA" id="ARBA00023053"/>
    </source>
</evidence>
<feature type="transmembrane region" description="Helical" evidence="14">
    <location>
        <begin position="176"/>
        <end position="198"/>
    </location>
</feature>
<evidence type="ECO:0000256" key="4">
    <source>
        <dbReference type="ARBA" id="ARBA00022475"/>
    </source>
</evidence>
<gene>
    <name evidence="15" type="ORF">HMPREF1534_03168</name>
</gene>
<evidence type="ECO:0008006" key="17">
    <source>
        <dbReference type="Google" id="ProtNLM"/>
    </source>
</evidence>
<feature type="transmembrane region" description="Helical" evidence="14">
    <location>
        <begin position="6"/>
        <end position="25"/>
    </location>
</feature>
<dbReference type="CDD" id="cd11477">
    <property type="entry name" value="SLC5sbd_u1"/>
    <property type="match status" value="1"/>
</dbReference>
<dbReference type="GeneID" id="60060968"/>
<keyword evidence="5 14" id="KW-0812">Transmembrane</keyword>
<feature type="transmembrane region" description="Helical" evidence="14">
    <location>
        <begin position="120"/>
        <end position="145"/>
    </location>
</feature>
<dbReference type="eggNOG" id="COG0591">
    <property type="taxonomic scope" value="Bacteria"/>
</dbReference>
<dbReference type="GO" id="GO:0005298">
    <property type="term" value="F:proline:sodium symporter activity"/>
    <property type="evidence" value="ECO:0007669"/>
    <property type="project" value="TreeGrafter"/>
</dbReference>
<dbReference type="InterPro" id="IPR038377">
    <property type="entry name" value="Na/Glc_symporter_sf"/>
</dbReference>
<dbReference type="PANTHER" id="PTHR48086:SF3">
    <property type="entry name" value="SODIUM_PROLINE SYMPORTER"/>
    <property type="match status" value="1"/>
</dbReference>
<feature type="transmembrane region" description="Helical" evidence="14">
    <location>
        <begin position="265"/>
        <end position="285"/>
    </location>
</feature>
<evidence type="ECO:0000256" key="14">
    <source>
        <dbReference type="SAM" id="Phobius"/>
    </source>
</evidence>
<dbReference type="InterPro" id="IPR050277">
    <property type="entry name" value="Sodium:Solute_Symporter"/>
</dbReference>
<evidence type="ECO:0000256" key="1">
    <source>
        <dbReference type="ARBA" id="ARBA00004651"/>
    </source>
</evidence>
<feature type="transmembrane region" description="Helical" evidence="14">
    <location>
        <begin position="81"/>
        <end position="99"/>
    </location>
</feature>
<dbReference type="AlphaFoldDB" id="U6R932"/>
<evidence type="ECO:0000313" key="15">
    <source>
        <dbReference type="EMBL" id="EOA53094.1"/>
    </source>
</evidence>
<evidence type="ECO:0000256" key="6">
    <source>
        <dbReference type="ARBA" id="ARBA00022847"/>
    </source>
</evidence>
<feature type="transmembrane region" description="Helical" evidence="14">
    <location>
        <begin position="415"/>
        <end position="434"/>
    </location>
</feature>
<dbReference type="GO" id="GO:0015824">
    <property type="term" value="P:proline transport"/>
    <property type="evidence" value="ECO:0007669"/>
    <property type="project" value="TreeGrafter"/>
</dbReference>
<evidence type="ECO:0000256" key="11">
    <source>
        <dbReference type="ARBA" id="ARBA00023201"/>
    </source>
</evidence>
<dbReference type="EMBL" id="AQHY01000038">
    <property type="protein sequence ID" value="EOA53094.1"/>
    <property type="molecule type" value="Genomic_DNA"/>
</dbReference>
<evidence type="ECO:0000256" key="12">
    <source>
        <dbReference type="ARBA" id="ARBA00033708"/>
    </source>
</evidence>
<keyword evidence="10 14" id="KW-0472">Membrane</keyword>
<dbReference type="HOGENOM" id="CLU_019510_1_0_10"/>
<dbReference type="Proteomes" id="UP000017831">
    <property type="component" value="Unassembled WGS sequence"/>
</dbReference>
<keyword evidence="6" id="KW-0769">Symport</keyword>
<keyword evidence="7 14" id="KW-1133">Transmembrane helix</keyword>
<keyword evidence="16" id="KW-1185">Reference proteome</keyword>
<dbReference type="GO" id="GO:0015193">
    <property type="term" value="F:L-proline transmembrane transporter activity"/>
    <property type="evidence" value="ECO:0007669"/>
    <property type="project" value="TreeGrafter"/>
</dbReference>
<comment type="similarity">
    <text evidence="2 13">Belongs to the sodium:solute symporter (SSF) (TC 2.A.21) family.</text>
</comment>